<accession>A0A9P6AIK0</accession>
<name>A0A9P6AIK0_9AGAM</name>
<evidence type="ECO:0000256" key="1">
    <source>
        <dbReference type="SAM" id="MobiDB-lite"/>
    </source>
</evidence>
<sequence length="206" mass="22669">MQGLERPDPPSRKTFGLTAATKAIDALPVSVTDPADLAAPQKASGSRTSAIPSDPPTAEAIKEEIKDKMLLFFCKRVSSLSETCPAIRNSTMKEGVAHGQAMKPNQIEGEAHQLICQYPSPETIIRLRKAIVKPHSYFPMRAILYCIYASLSDTLWNSHLSGKPLKDLSQHSDTFYTFIVLRIFSCYLYHVGGCSVDRQLCEPGLA</sequence>
<organism evidence="2 3">
    <name type="scientific">Hydnum rufescens UP504</name>
    <dbReference type="NCBI Taxonomy" id="1448309"/>
    <lineage>
        <taxon>Eukaryota</taxon>
        <taxon>Fungi</taxon>
        <taxon>Dikarya</taxon>
        <taxon>Basidiomycota</taxon>
        <taxon>Agaricomycotina</taxon>
        <taxon>Agaricomycetes</taxon>
        <taxon>Cantharellales</taxon>
        <taxon>Hydnaceae</taxon>
        <taxon>Hydnum</taxon>
    </lineage>
</organism>
<feature type="region of interest" description="Disordered" evidence="1">
    <location>
        <begin position="30"/>
        <end position="56"/>
    </location>
</feature>
<keyword evidence="3" id="KW-1185">Reference proteome</keyword>
<reference evidence="2" key="1">
    <citation type="journal article" date="2020" name="Nat. Commun.">
        <title>Large-scale genome sequencing of mycorrhizal fungi provides insights into the early evolution of symbiotic traits.</title>
        <authorList>
            <person name="Miyauchi S."/>
            <person name="Kiss E."/>
            <person name="Kuo A."/>
            <person name="Drula E."/>
            <person name="Kohler A."/>
            <person name="Sanchez-Garcia M."/>
            <person name="Morin E."/>
            <person name="Andreopoulos B."/>
            <person name="Barry K.W."/>
            <person name="Bonito G."/>
            <person name="Buee M."/>
            <person name="Carver A."/>
            <person name="Chen C."/>
            <person name="Cichocki N."/>
            <person name="Clum A."/>
            <person name="Culley D."/>
            <person name="Crous P.W."/>
            <person name="Fauchery L."/>
            <person name="Girlanda M."/>
            <person name="Hayes R.D."/>
            <person name="Keri Z."/>
            <person name="LaButti K."/>
            <person name="Lipzen A."/>
            <person name="Lombard V."/>
            <person name="Magnuson J."/>
            <person name="Maillard F."/>
            <person name="Murat C."/>
            <person name="Nolan M."/>
            <person name="Ohm R.A."/>
            <person name="Pangilinan J."/>
            <person name="Pereira M.F."/>
            <person name="Perotto S."/>
            <person name="Peter M."/>
            <person name="Pfister S."/>
            <person name="Riley R."/>
            <person name="Sitrit Y."/>
            <person name="Stielow J.B."/>
            <person name="Szollosi G."/>
            <person name="Zifcakova L."/>
            <person name="Stursova M."/>
            <person name="Spatafora J.W."/>
            <person name="Tedersoo L."/>
            <person name="Vaario L.M."/>
            <person name="Yamada A."/>
            <person name="Yan M."/>
            <person name="Wang P."/>
            <person name="Xu J."/>
            <person name="Bruns T."/>
            <person name="Baldrian P."/>
            <person name="Vilgalys R."/>
            <person name="Dunand C."/>
            <person name="Henrissat B."/>
            <person name="Grigoriev I.V."/>
            <person name="Hibbett D."/>
            <person name="Nagy L.G."/>
            <person name="Martin F.M."/>
        </authorList>
    </citation>
    <scope>NUCLEOTIDE SEQUENCE</scope>
    <source>
        <strain evidence="2">UP504</strain>
    </source>
</reference>
<evidence type="ECO:0000313" key="3">
    <source>
        <dbReference type="Proteomes" id="UP000886523"/>
    </source>
</evidence>
<protein>
    <submittedName>
        <fullName evidence="2">Uncharacterized protein</fullName>
    </submittedName>
</protein>
<evidence type="ECO:0000313" key="2">
    <source>
        <dbReference type="EMBL" id="KAF9506479.1"/>
    </source>
</evidence>
<dbReference type="EMBL" id="MU129109">
    <property type="protein sequence ID" value="KAF9506479.1"/>
    <property type="molecule type" value="Genomic_DNA"/>
</dbReference>
<dbReference type="Proteomes" id="UP000886523">
    <property type="component" value="Unassembled WGS sequence"/>
</dbReference>
<gene>
    <name evidence="2" type="ORF">BS47DRAFT_1352661</name>
</gene>
<proteinExistence type="predicted"/>
<dbReference type="AlphaFoldDB" id="A0A9P6AIK0"/>
<dbReference type="OrthoDB" id="69928at2759"/>
<comment type="caution">
    <text evidence="2">The sequence shown here is derived from an EMBL/GenBank/DDBJ whole genome shotgun (WGS) entry which is preliminary data.</text>
</comment>